<keyword evidence="4" id="KW-1185">Reference proteome</keyword>
<dbReference type="Pfam" id="PF00534">
    <property type="entry name" value="Glycos_transf_1"/>
    <property type="match status" value="1"/>
</dbReference>
<feature type="domain" description="Glycosyl transferase family 1" evidence="1">
    <location>
        <begin position="180"/>
        <end position="326"/>
    </location>
</feature>
<dbReference type="SUPFAM" id="SSF53756">
    <property type="entry name" value="UDP-Glycosyltransferase/glycogen phosphorylase"/>
    <property type="match status" value="1"/>
</dbReference>
<proteinExistence type="predicted"/>
<dbReference type="Gene3D" id="3.40.50.2000">
    <property type="entry name" value="Glycogen Phosphorylase B"/>
    <property type="match status" value="2"/>
</dbReference>
<name>A0A1T4PTS2_9GAMM</name>
<evidence type="ECO:0000313" key="3">
    <source>
        <dbReference type="EMBL" id="OPX55330.1"/>
    </source>
</evidence>
<evidence type="ECO:0000259" key="1">
    <source>
        <dbReference type="Pfam" id="PF00534"/>
    </source>
</evidence>
<dbReference type="InterPro" id="IPR028098">
    <property type="entry name" value="Glyco_trans_4-like_N"/>
</dbReference>
<comment type="caution">
    <text evidence="3">The sequence shown here is derived from an EMBL/GenBank/DDBJ whole genome shotgun (WGS) entry which is preliminary data.</text>
</comment>
<protein>
    <recommendedName>
        <fullName evidence="5">Glycosyl transferase</fullName>
    </recommendedName>
</protein>
<feature type="domain" description="Glycosyltransferase subfamily 4-like N-terminal" evidence="2">
    <location>
        <begin position="12"/>
        <end position="172"/>
    </location>
</feature>
<dbReference type="AlphaFoldDB" id="A0A1T4PTS2"/>
<dbReference type="Proteomes" id="UP000191418">
    <property type="component" value="Unassembled WGS sequence"/>
</dbReference>
<evidence type="ECO:0008006" key="5">
    <source>
        <dbReference type="Google" id="ProtNLM"/>
    </source>
</evidence>
<reference evidence="3 4" key="1">
    <citation type="submission" date="2017-01" db="EMBL/GenBank/DDBJ databases">
        <title>Genome Sequencing of a Marine Spirillum, Oceanospirillum multiglobuliferum ATCC 33336, from Japan.</title>
        <authorList>
            <person name="Carney J.G."/>
            <person name="Trachtenberg A.M."/>
            <person name="Rheaume B.A."/>
            <person name="Linnane J.D."/>
            <person name="Pitts N.L."/>
            <person name="Mykles D.L."/>
            <person name="Maclea K.S."/>
        </authorList>
    </citation>
    <scope>NUCLEOTIDE SEQUENCE [LARGE SCALE GENOMIC DNA]</scope>
    <source>
        <strain evidence="3 4">ATCC 33336</strain>
    </source>
</reference>
<dbReference type="GO" id="GO:1901135">
    <property type="term" value="P:carbohydrate derivative metabolic process"/>
    <property type="evidence" value="ECO:0007669"/>
    <property type="project" value="UniProtKB-ARBA"/>
</dbReference>
<evidence type="ECO:0000259" key="2">
    <source>
        <dbReference type="Pfam" id="PF13439"/>
    </source>
</evidence>
<dbReference type="Pfam" id="PF13439">
    <property type="entry name" value="Glyco_transf_4"/>
    <property type="match status" value="1"/>
</dbReference>
<evidence type="ECO:0000313" key="4">
    <source>
        <dbReference type="Proteomes" id="UP000191418"/>
    </source>
</evidence>
<gene>
    <name evidence="3" type="ORF">BTE48_09180</name>
</gene>
<dbReference type="STRING" id="64969.SAMN02745127_01615"/>
<dbReference type="InterPro" id="IPR001296">
    <property type="entry name" value="Glyco_trans_1"/>
</dbReference>
<accession>A0A1T4PTS2</accession>
<dbReference type="OrthoDB" id="9804196at2"/>
<dbReference type="PANTHER" id="PTHR12526">
    <property type="entry name" value="GLYCOSYLTRANSFERASE"/>
    <property type="match status" value="1"/>
</dbReference>
<dbReference type="RefSeq" id="WP_078745214.1">
    <property type="nucleotide sequence ID" value="NZ_FUXG01000009.1"/>
</dbReference>
<dbReference type="EMBL" id="MTSM01000010">
    <property type="protein sequence ID" value="OPX55330.1"/>
    <property type="molecule type" value="Genomic_DNA"/>
</dbReference>
<sequence>MKIIQVVQHLAPGGIETMVLELQRIYQERDEVIILSLEGHYQHNVRSWSRLYGLNCELIFMNKSQGTQPGLIWQLVQLFKQLKPDVVHTHHIGPLFYAGTAARWAKINSIVHTEHDGWHLQQSKKRQLIQQGLLKMVRPHLVADAEHVGEVLSGLYPQQKLHVIPNGIDTQRFVPGAHIKARQQLNLPHNKLLIGCAARLVQGKGHHYLLEAMQQLPQNLHLALAGDGPLKNELMAEARVLGILERVHFLGNLESMTDFYHAIDLFCLPSEAEGLPLSPLEAQACGVPVLITDTGGCKEAVCNKTGLLVPSKDSKALAQGVLELLQRFCISEMQSPREYVLQHHDLKKVARQYRRLMVKHSS</sequence>
<organism evidence="3 4">
    <name type="scientific">Oceanospirillum multiglobuliferum</name>
    <dbReference type="NCBI Taxonomy" id="64969"/>
    <lineage>
        <taxon>Bacteria</taxon>
        <taxon>Pseudomonadati</taxon>
        <taxon>Pseudomonadota</taxon>
        <taxon>Gammaproteobacteria</taxon>
        <taxon>Oceanospirillales</taxon>
        <taxon>Oceanospirillaceae</taxon>
        <taxon>Oceanospirillum</taxon>
    </lineage>
</organism>
<dbReference type="GO" id="GO:0016757">
    <property type="term" value="F:glycosyltransferase activity"/>
    <property type="evidence" value="ECO:0007669"/>
    <property type="project" value="InterPro"/>
</dbReference>